<evidence type="ECO:0000256" key="7">
    <source>
        <dbReference type="SAM" id="Phobius"/>
    </source>
</evidence>
<dbReference type="Gene3D" id="3.30.160.60">
    <property type="entry name" value="Classic Zinc Finger"/>
    <property type="match status" value="1"/>
</dbReference>
<dbReference type="GO" id="GO:0071555">
    <property type="term" value="P:cell wall organization"/>
    <property type="evidence" value="ECO:0007669"/>
    <property type="project" value="UniProtKB-KW"/>
</dbReference>
<organism evidence="8">
    <name type="scientific">hydrothermal vent metagenome</name>
    <dbReference type="NCBI Taxonomy" id="652676"/>
    <lineage>
        <taxon>unclassified sequences</taxon>
        <taxon>metagenomes</taxon>
        <taxon>ecological metagenomes</taxon>
    </lineage>
</organism>
<evidence type="ECO:0000313" key="8">
    <source>
        <dbReference type="EMBL" id="VAV82367.1"/>
    </source>
</evidence>
<reference evidence="8" key="1">
    <citation type="submission" date="2018-06" db="EMBL/GenBank/DDBJ databases">
        <authorList>
            <person name="Zhirakovskaya E."/>
        </authorList>
    </citation>
    <scope>NUCLEOTIDE SEQUENCE</scope>
</reference>
<feature type="transmembrane region" description="Helical" evidence="7">
    <location>
        <begin position="7"/>
        <end position="27"/>
    </location>
</feature>
<dbReference type="EMBL" id="UOEA01000014">
    <property type="protein sequence ID" value="VAV82367.1"/>
    <property type="molecule type" value="Genomic_DNA"/>
</dbReference>
<dbReference type="PANTHER" id="PTHR30518">
    <property type="entry name" value="ENDOLYTIC MUREIN TRANSGLYCOSYLASE"/>
    <property type="match status" value="1"/>
</dbReference>
<proteinExistence type="inferred from homology"/>
<dbReference type="HAMAP" id="MF_02065">
    <property type="entry name" value="MltG"/>
    <property type="match status" value="1"/>
</dbReference>
<dbReference type="PANTHER" id="PTHR30518:SF2">
    <property type="entry name" value="ENDOLYTIC MUREIN TRANSGLYCOSYLASE"/>
    <property type="match status" value="1"/>
</dbReference>
<dbReference type="InterPro" id="IPR003770">
    <property type="entry name" value="MLTG-like"/>
</dbReference>
<keyword evidence="2 7" id="KW-0812">Transmembrane</keyword>
<dbReference type="Pfam" id="PF02618">
    <property type="entry name" value="YceG"/>
    <property type="match status" value="1"/>
</dbReference>
<keyword evidence="6" id="KW-0961">Cell wall biogenesis/degradation</keyword>
<name>A0A3B0QRC4_9ZZZZ</name>
<gene>
    <name evidence="8" type="ORF">MNBD_DELTA01-80</name>
</gene>
<dbReference type="Gene3D" id="3.30.1490.480">
    <property type="entry name" value="Endolytic murein transglycosylase"/>
    <property type="match status" value="2"/>
</dbReference>
<evidence type="ECO:0000256" key="4">
    <source>
        <dbReference type="ARBA" id="ARBA00023136"/>
    </source>
</evidence>
<accession>A0A3B0QRC4</accession>
<keyword evidence="5" id="KW-0456">Lyase</keyword>
<evidence type="ECO:0000256" key="2">
    <source>
        <dbReference type="ARBA" id="ARBA00022692"/>
    </source>
</evidence>
<evidence type="ECO:0000256" key="1">
    <source>
        <dbReference type="ARBA" id="ARBA00022475"/>
    </source>
</evidence>
<dbReference type="NCBIfam" id="TIGR00247">
    <property type="entry name" value="endolytic transglycosylase MltG"/>
    <property type="match status" value="1"/>
</dbReference>
<evidence type="ECO:0000256" key="6">
    <source>
        <dbReference type="ARBA" id="ARBA00023316"/>
    </source>
</evidence>
<keyword evidence="3 7" id="KW-1133">Transmembrane helix</keyword>
<keyword evidence="1" id="KW-1003">Cell membrane</keyword>
<evidence type="ECO:0000256" key="3">
    <source>
        <dbReference type="ARBA" id="ARBA00022989"/>
    </source>
</evidence>
<dbReference type="AlphaFoldDB" id="A0A3B0QRC4"/>
<keyword evidence="4 7" id="KW-0472">Membrane</keyword>
<dbReference type="GO" id="GO:0016829">
    <property type="term" value="F:lyase activity"/>
    <property type="evidence" value="ECO:0007669"/>
    <property type="project" value="UniProtKB-KW"/>
</dbReference>
<dbReference type="CDD" id="cd08010">
    <property type="entry name" value="MltG_like"/>
    <property type="match status" value="1"/>
</dbReference>
<protein>
    <submittedName>
        <fullName evidence="8">FIG004453: protein YceG like</fullName>
    </submittedName>
</protein>
<sequence>MNRKKNNLKIIVIVALACVLVAGIYLYSKLYTPASSSAPPALFLVKRGMSFNAIARGLLKEGFLKETRGIKIAAFLKGAHKKIKAGEYELSAQMTPMALLNALVEGRTKSYPVTFPEGYNIKEIAALIEAKGLGSKDDFIKHTMDAKAAADFGLKGESLEGYLFPDTYSFTKVATLEDIIRKMVATFKAVYVREFQEEAEKQGMTTLELVTLASIIEKETGQVDEMPLISAVFRNRLRKRIRLGSDPTVIYGIKDYNGNITKKHLLTRTPYNTYRNYGLPPGPIASPGRAALQAALNPADVSFLYFVSRNDGTHKFSNTLKEHNRAVRKFQKRRRRNVKK</sequence>
<evidence type="ECO:0000256" key="5">
    <source>
        <dbReference type="ARBA" id="ARBA00023239"/>
    </source>
</evidence>